<evidence type="ECO:0000313" key="4">
    <source>
        <dbReference type="Proteomes" id="UP000070544"/>
    </source>
</evidence>
<protein>
    <submittedName>
        <fullName evidence="3">Aldo/keto reductase</fullName>
    </submittedName>
</protein>
<sequence length="326" mass="37028">GKEGSDPARVFDPETCREILQVFLDHGHTEINTARMYCAGTSEEYLGVIHADQMGCKVQTKIYPTVRVLLLSWQPHSAHFVDNNASGGLRKHLTGRWRHCRCRSLTCLYLHGPDSTTPHEVTLKAANDCYIERLFDRFGISNYYSWELSEIVTLCRANGWVQPTVYQGLYNVINRSIETELLPCLKKFGMSFYAYNPLGGGFLTGRYSKEEFAEVEKRSRFDDKRKNYRARYFNDSTFAALEVVRTVSESQSFSMAEVSLRWMNHHSALSKERGDSIIIGASSVHHTIANLDDLDKGPLPETLPAEAELERAWSVGKPSASNYFHP</sequence>
<dbReference type="AlphaFoldDB" id="A0A139A7P4"/>
<dbReference type="Gene3D" id="3.20.20.100">
    <property type="entry name" value="NADP-dependent oxidoreductase domain"/>
    <property type="match status" value="1"/>
</dbReference>
<dbReference type="InterPro" id="IPR050523">
    <property type="entry name" value="AKR_Detox_Biosynth"/>
</dbReference>
<dbReference type="OrthoDB" id="2310150at2759"/>
<feature type="non-terminal residue" evidence="3">
    <location>
        <position position="1"/>
    </location>
</feature>
<dbReference type="STRING" id="1344416.A0A139A7P4"/>
<keyword evidence="4" id="KW-1185">Reference proteome</keyword>
<dbReference type="SUPFAM" id="SSF51430">
    <property type="entry name" value="NAD(P)-linked oxidoreductase"/>
    <property type="match status" value="1"/>
</dbReference>
<reference evidence="3 4" key="1">
    <citation type="journal article" date="2015" name="Genome Biol. Evol.">
        <title>Phylogenomic analyses indicate that early fungi evolved digesting cell walls of algal ancestors of land plants.</title>
        <authorList>
            <person name="Chang Y."/>
            <person name="Wang S."/>
            <person name="Sekimoto S."/>
            <person name="Aerts A.L."/>
            <person name="Choi C."/>
            <person name="Clum A."/>
            <person name="LaButti K.M."/>
            <person name="Lindquist E.A."/>
            <person name="Yee Ngan C."/>
            <person name="Ohm R.A."/>
            <person name="Salamov A.A."/>
            <person name="Grigoriev I.V."/>
            <person name="Spatafora J.W."/>
            <person name="Berbee M.L."/>
        </authorList>
    </citation>
    <scope>NUCLEOTIDE SEQUENCE [LARGE SCALE GENOMIC DNA]</scope>
    <source>
        <strain evidence="3 4">JEL478</strain>
    </source>
</reference>
<dbReference type="Proteomes" id="UP000070544">
    <property type="component" value="Unassembled WGS sequence"/>
</dbReference>
<name>A0A139A7P4_GONPJ</name>
<accession>A0A139A7P4</accession>
<dbReference type="OMA" id="TKIDMAF"/>
<dbReference type="PANTHER" id="PTHR43364">
    <property type="entry name" value="NADH-SPECIFIC METHYLGLYOXAL REDUCTASE-RELATED"/>
    <property type="match status" value="1"/>
</dbReference>
<dbReference type="CDD" id="cd19075">
    <property type="entry name" value="AKR_AKR7A1-5"/>
    <property type="match status" value="1"/>
</dbReference>
<dbReference type="GO" id="GO:0016491">
    <property type="term" value="F:oxidoreductase activity"/>
    <property type="evidence" value="ECO:0007669"/>
    <property type="project" value="UniProtKB-KW"/>
</dbReference>
<feature type="domain" description="NADP-dependent oxidoreductase" evidence="2">
    <location>
        <begin position="10"/>
        <end position="299"/>
    </location>
</feature>
<evidence type="ECO:0000313" key="3">
    <source>
        <dbReference type="EMBL" id="KXS12724.1"/>
    </source>
</evidence>
<dbReference type="InterPro" id="IPR036812">
    <property type="entry name" value="NAD(P)_OxRdtase_dom_sf"/>
</dbReference>
<keyword evidence="1" id="KW-0560">Oxidoreductase</keyword>
<dbReference type="InterPro" id="IPR023210">
    <property type="entry name" value="NADP_OxRdtase_dom"/>
</dbReference>
<dbReference type="PANTHER" id="PTHR43364:SF4">
    <property type="entry name" value="NAD(P)-LINKED OXIDOREDUCTASE SUPERFAMILY PROTEIN"/>
    <property type="match status" value="1"/>
</dbReference>
<dbReference type="Pfam" id="PF00248">
    <property type="entry name" value="Aldo_ket_red"/>
    <property type="match status" value="1"/>
</dbReference>
<organism evidence="3 4">
    <name type="scientific">Gonapodya prolifera (strain JEL478)</name>
    <name type="common">Monoblepharis prolifera</name>
    <dbReference type="NCBI Taxonomy" id="1344416"/>
    <lineage>
        <taxon>Eukaryota</taxon>
        <taxon>Fungi</taxon>
        <taxon>Fungi incertae sedis</taxon>
        <taxon>Chytridiomycota</taxon>
        <taxon>Chytridiomycota incertae sedis</taxon>
        <taxon>Monoblepharidomycetes</taxon>
        <taxon>Monoblepharidales</taxon>
        <taxon>Gonapodyaceae</taxon>
        <taxon>Gonapodya</taxon>
    </lineage>
</organism>
<proteinExistence type="predicted"/>
<evidence type="ECO:0000256" key="1">
    <source>
        <dbReference type="ARBA" id="ARBA00023002"/>
    </source>
</evidence>
<dbReference type="EMBL" id="KQ965785">
    <property type="protein sequence ID" value="KXS12724.1"/>
    <property type="molecule type" value="Genomic_DNA"/>
</dbReference>
<gene>
    <name evidence="3" type="ORF">M427DRAFT_101110</name>
</gene>
<evidence type="ECO:0000259" key="2">
    <source>
        <dbReference type="Pfam" id="PF00248"/>
    </source>
</evidence>